<evidence type="ECO:0000256" key="5">
    <source>
        <dbReference type="ARBA" id="ARBA00040565"/>
    </source>
</evidence>
<feature type="region of interest" description="Disordered" evidence="7">
    <location>
        <begin position="1019"/>
        <end position="1041"/>
    </location>
</feature>
<dbReference type="SUPFAM" id="SSF54211">
    <property type="entry name" value="Ribosomal protein S5 domain 2-like"/>
    <property type="match status" value="1"/>
</dbReference>
<dbReference type="InterPro" id="IPR023574">
    <property type="entry name" value="Ribosomal_uL4_dom_sf"/>
</dbReference>
<feature type="region of interest" description="Disordered" evidence="7">
    <location>
        <begin position="334"/>
        <end position="612"/>
    </location>
</feature>
<organism evidence="9 10">
    <name type="scientific">Mixia osmundae (strain CBS 9802 / IAM 14324 / JCM 22182 / KY 12970)</name>
    <dbReference type="NCBI Taxonomy" id="764103"/>
    <lineage>
        <taxon>Eukaryota</taxon>
        <taxon>Fungi</taxon>
        <taxon>Dikarya</taxon>
        <taxon>Basidiomycota</taxon>
        <taxon>Pucciniomycotina</taxon>
        <taxon>Mixiomycetes</taxon>
        <taxon>Mixiales</taxon>
        <taxon>Mixiaceae</taxon>
        <taxon>Mixia</taxon>
    </lineage>
</organism>
<dbReference type="STRING" id="764103.G7DSL9"/>
<dbReference type="OrthoDB" id="426865at2759"/>
<evidence type="ECO:0000256" key="6">
    <source>
        <dbReference type="RuleBase" id="RU003815"/>
    </source>
</evidence>
<dbReference type="GO" id="GO:0005840">
    <property type="term" value="C:ribosome"/>
    <property type="evidence" value="ECO:0007669"/>
    <property type="project" value="UniProtKB-KW"/>
</dbReference>
<evidence type="ECO:0000259" key="8">
    <source>
        <dbReference type="Pfam" id="PF10453"/>
    </source>
</evidence>
<evidence type="ECO:0000256" key="3">
    <source>
        <dbReference type="ARBA" id="ARBA00022980"/>
    </source>
</evidence>
<feature type="domain" description="FMR1-interacting protein 1 conserved" evidence="8">
    <location>
        <begin position="316"/>
        <end position="359"/>
    </location>
</feature>
<dbReference type="GO" id="GO:1990904">
    <property type="term" value="C:ribonucleoprotein complex"/>
    <property type="evidence" value="ECO:0007669"/>
    <property type="project" value="UniProtKB-KW"/>
</dbReference>
<comment type="similarity">
    <text evidence="1 6">Belongs to the universal ribosomal protein uS9 family.</text>
</comment>
<dbReference type="PANTHER" id="PTHR10746">
    <property type="entry name" value="50S RIBOSOMAL PROTEIN L4"/>
    <property type="match status" value="1"/>
</dbReference>
<name>G7DSL9_MIXOS</name>
<dbReference type="InterPro" id="IPR002136">
    <property type="entry name" value="Ribosomal_uL4"/>
</dbReference>
<dbReference type="HOGENOM" id="CLU_267759_0_0_1"/>
<keyword evidence="3 6" id="KW-0689">Ribosomal protein</keyword>
<evidence type="ECO:0000256" key="2">
    <source>
        <dbReference type="ARBA" id="ARBA00010528"/>
    </source>
</evidence>
<feature type="compositionally biased region" description="Polar residues" evidence="7">
    <location>
        <begin position="911"/>
        <end position="925"/>
    </location>
</feature>
<feature type="region of interest" description="Disordered" evidence="7">
    <location>
        <begin position="903"/>
        <end position="934"/>
    </location>
</feature>
<dbReference type="PROSITE" id="PS00360">
    <property type="entry name" value="RIBOSOMAL_S9"/>
    <property type="match status" value="1"/>
</dbReference>
<evidence type="ECO:0000313" key="9">
    <source>
        <dbReference type="EMBL" id="GAA93579.1"/>
    </source>
</evidence>
<dbReference type="InParanoid" id="G7DSL9"/>
<dbReference type="Gene3D" id="3.40.1370.10">
    <property type="match status" value="1"/>
</dbReference>
<feature type="compositionally biased region" description="Basic and acidic residues" evidence="7">
    <location>
        <begin position="377"/>
        <end position="412"/>
    </location>
</feature>
<feature type="compositionally biased region" description="Basic and acidic residues" evidence="7">
    <location>
        <begin position="298"/>
        <end position="308"/>
    </location>
</feature>
<dbReference type="eggNOG" id="KOG1624">
    <property type="taxonomic scope" value="Eukaryota"/>
</dbReference>
<evidence type="ECO:0000313" key="10">
    <source>
        <dbReference type="Proteomes" id="UP000009131"/>
    </source>
</evidence>
<protein>
    <recommendedName>
        <fullName evidence="5">Large ribosomal subunit protein uL4m</fullName>
    </recommendedName>
</protein>
<dbReference type="SUPFAM" id="SSF52166">
    <property type="entry name" value="Ribosomal protein L4"/>
    <property type="match status" value="1"/>
</dbReference>
<dbReference type="PANTHER" id="PTHR10746:SF6">
    <property type="entry name" value="LARGE RIBOSOMAL SUBUNIT PROTEIN UL4M"/>
    <property type="match status" value="1"/>
</dbReference>
<feature type="region of interest" description="Disordered" evidence="7">
    <location>
        <begin position="298"/>
        <end position="317"/>
    </location>
</feature>
<dbReference type="GO" id="GO:0006412">
    <property type="term" value="P:translation"/>
    <property type="evidence" value="ECO:0007669"/>
    <property type="project" value="InterPro"/>
</dbReference>
<feature type="compositionally biased region" description="Basic residues" evidence="7">
    <location>
        <begin position="532"/>
        <end position="543"/>
    </location>
</feature>
<dbReference type="NCBIfam" id="TIGR03953">
    <property type="entry name" value="rplD_bact"/>
    <property type="match status" value="1"/>
</dbReference>
<dbReference type="EMBL" id="BABT02000007">
    <property type="protein sequence ID" value="GAA93579.1"/>
    <property type="molecule type" value="Genomic_DNA"/>
</dbReference>
<feature type="region of interest" description="Disordered" evidence="7">
    <location>
        <begin position="150"/>
        <end position="171"/>
    </location>
</feature>
<dbReference type="InterPro" id="IPR019496">
    <property type="entry name" value="NUFIP1_cons_dom"/>
</dbReference>
<dbReference type="eggNOG" id="KOG1753">
    <property type="taxonomic scope" value="Eukaryota"/>
</dbReference>
<comment type="caution">
    <text evidence="9">The sequence shown here is derived from an EMBL/GenBank/DDBJ whole genome shotgun (WGS) entry which is preliminary data.</text>
</comment>
<feature type="compositionally biased region" description="Pro residues" evidence="7">
    <location>
        <begin position="26"/>
        <end position="46"/>
    </location>
</feature>
<feature type="compositionally biased region" description="Low complexity" evidence="7">
    <location>
        <begin position="343"/>
        <end position="354"/>
    </location>
</feature>
<comment type="similarity">
    <text evidence="2">Belongs to the universal ribosomal protein uL4 family.</text>
</comment>
<accession>G7DSL9</accession>
<dbReference type="Pfam" id="PF00380">
    <property type="entry name" value="Ribosomal_S9"/>
    <property type="match status" value="1"/>
</dbReference>
<dbReference type="AlphaFoldDB" id="G7DSL9"/>
<feature type="compositionally biased region" description="Basic and acidic residues" evidence="7">
    <location>
        <begin position="572"/>
        <end position="584"/>
    </location>
</feature>
<keyword evidence="10" id="KW-1185">Reference proteome</keyword>
<keyword evidence="4 6" id="KW-0687">Ribonucleoprotein</keyword>
<feature type="compositionally biased region" description="Polar residues" evidence="7">
    <location>
        <begin position="161"/>
        <end position="171"/>
    </location>
</feature>
<dbReference type="InterPro" id="IPR020574">
    <property type="entry name" value="Ribosomal_uS9_CS"/>
</dbReference>
<reference evidence="9 10" key="1">
    <citation type="journal article" date="2011" name="J. Gen. Appl. Microbiol.">
        <title>Draft genome sequencing of the enigmatic basidiomycete Mixia osmundae.</title>
        <authorList>
            <person name="Nishida H."/>
            <person name="Nagatsuka Y."/>
            <person name="Sugiyama J."/>
        </authorList>
    </citation>
    <scope>NUCLEOTIDE SEQUENCE [LARGE SCALE GENOMIC DNA]</scope>
    <source>
        <strain evidence="10">CBS 9802 / IAM 14324 / JCM 22182 / KY 12970</strain>
    </source>
</reference>
<dbReference type="Proteomes" id="UP000009131">
    <property type="component" value="Unassembled WGS sequence"/>
</dbReference>
<dbReference type="InterPro" id="IPR020568">
    <property type="entry name" value="Ribosomal_Su5_D2-typ_SF"/>
</dbReference>
<reference evidence="9 10" key="2">
    <citation type="journal article" date="2012" name="Open Biol.">
        <title>Characteristics of nucleosomes and linker DNA regions on the genome of the basidiomycete Mixia osmundae revealed by mono- and dinucleosome mapping.</title>
        <authorList>
            <person name="Nishida H."/>
            <person name="Kondo S."/>
            <person name="Matsumoto T."/>
            <person name="Suzuki Y."/>
            <person name="Yoshikawa H."/>
            <person name="Taylor T.D."/>
            <person name="Sugiyama J."/>
        </authorList>
    </citation>
    <scope>NUCLEOTIDE SEQUENCE [LARGE SCALE GENOMIC DNA]</scope>
    <source>
        <strain evidence="10">CBS 9802 / IAM 14324 / JCM 22182 / KY 12970</strain>
    </source>
</reference>
<feature type="region of interest" description="Disordered" evidence="7">
    <location>
        <begin position="1"/>
        <end position="46"/>
    </location>
</feature>
<evidence type="ECO:0000256" key="4">
    <source>
        <dbReference type="ARBA" id="ARBA00023274"/>
    </source>
</evidence>
<evidence type="ECO:0000256" key="1">
    <source>
        <dbReference type="ARBA" id="ARBA00005251"/>
    </source>
</evidence>
<dbReference type="InterPro" id="IPR013005">
    <property type="entry name" value="Ribosomal_uL4-like"/>
</dbReference>
<evidence type="ECO:0000256" key="7">
    <source>
        <dbReference type="SAM" id="MobiDB-lite"/>
    </source>
</evidence>
<dbReference type="Pfam" id="PF00573">
    <property type="entry name" value="Ribosomal_L4"/>
    <property type="match status" value="1"/>
</dbReference>
<dbReference type="GO" id="GO:0003735">
    <property type="term" value="F:structural constituent of ribosome"/>
    <property type="evidence" value="ECO:0007669"/>
    <property type="project" value="InterPro"/>
</dbReference>
<proteinExistence type="inferred from homology"/>
<dbReference type="InterPro" id="IPR000754">
    <property type="entry name" value="Ribosomal_uS9"/>
</dbReference>
<dbReference type="RefSeq" id="XP_014566517.1">
    <property type="nucleotide sequence ID" value="XM_014711031.1"/>
</dbReference>
<gene>
    <name evidence="9" type="primary">Mo00223</name>
    <name evidence="9" type="ORF">E5Q_00223</name>
</gene>
<dbReference type="Gene3D" id="3.30.230.10">
    <property type="match status" value="1"/>
</dbReference>
<sequence>MASGNPFIGPYGFQPTGKPTRKLPAYQPPLPPGSGPVAPLPPPGVAPPGGYTASANLTWHNPAIAKAGQQTVSAPSTHQQPVASPAYAAPVQPAYNQYGHPGAYNQHMAVQQQIWAAQAAHMQQMAYSLPSQPVPPQAPAQTPPLSNARVPIAWQNPRPPQQSYVSPSYAQAQHKLPLPPHLVQSAPAAGGLASLPPKPLHLGRPDSLPAWASKPVNLPLPPSVPPFPSTTPAMTHGLPVAPHLASQAGNYSDKSSRGLPAGFVRCSQPSCFYAGPDSEVEIHEADRHLIFRPGSRWAAREQATRSRPDGPAGSRIMGINVALDTEDKISRWVEERKSRWPSQQRAAQKQAQQREAAEEAARSPLHPAFKTSHTQRGRSDRGRGRGSFRGREGAFGDRNGHLHDELDHREDGPPASKRQRLSASLEPAEPSVPTPLLHGLPAKPVAAIESASHHSAATRTPRREPLRNPAAARPLQKVSRADEAVDDQGPVAEPVSAEEVMPREPEQEAETKAQDEPVIAATEAVSETASPAKKRKKKNRRKKQANDDKAASEAPTEDGSTKLESDDAPEAEPVRRTGDQEVSKPTRVPPPNKQTKKRKAGPATALTPHNPFKQEGLLSKLLERDIEHSLSDLSQAIDFLVANEFLRDVELVPGEAEEAGKIEEVHSEKRAEIMSSKVDSVQTFGKKKTATAVALCKAGKGLIRVNGTPIHLIEPQLLRFKVYEPVLVLYNKATSSGANPFESVDIRVRVTGGGHTSQVYAVRQALAKAVVAYTAKYQDAATSLELKKTLIAYDRTLLVADPVRVEYRHGCMITDDESLSMRRDAQSQRSLVDPVLVRDTKSRTDDRLHAHLARSLLCWHACCRHCIAGEQTRKMTVASTSAARLPRCACSRVQHSLRGLATHASPALPGQSPNAPQATTPQRATKVSAKHRARPEVTLPEPVQRLEVVHLPLSYFPPLPLTAASSPPEPHLVALPAHLFNAPSRKDILHRCVVHYLASKRQGTHSQKTRSEVAYSGRKLTPQKGTGNARKGDRGAPHFRGGGAAFAVKPRDWSIGIQRKVVELGIRTALSTRWRSGELSVIESVGSGITGKTRELASMLSLGSQPATDLVTLSGNIEPTEPHTALTEMGTRPFGEDILFIFGRSFFDSDANDRLAAKFRRASENLPTVDLRGIDDLDVYALLRAGRVVLDFEAVEELADRLAPAHLSFAELAEQDNIEVLPGDAEARPA</sequence>
<dbReference type="InterPro" id="IPR014721">
    <property type="entry name" value="Ribsml_uS5_D2-typ_fold_subgr"/>
</dbReference>
<dbReference type="Pfam" id="PF10453">
    <property type="entry name" value="NUFIP1"/>
    <property type="match status" value="1"/>
</dbReference>
<feature type="compositionally biased region" description="Basic and acidic residues" evidence="7">
    <location>
        <begin position="500"/>
        <end position="515"/>
    </location>
</feature>